<sequence>MALAFLFFSILLLMSEFVFFKTKKDILSPVFIYFSIFALSALVFAINFYNWNMPFGADTMFILLFGIAMFGVGSLIGYFTIKRSDSGRLKIEKYPEESVNYKVKEINIGTRTTLIISEIIVITDIWAILDSYRISILAGNGRGPLHMLPYVRSVTLYSTANLETPLLLKQLKYISLAFAFFYILVLAYDVFYLRKKIKLIYLLPPLCETVQMVLTTGRIIFLRVIIFLLIISAIMYRKRFGWNKKVIKNFLKYAILGGAIFFVIFRLAGALTGKSSKFNFYDNICLYLGGSLPAFDDYLHNFHSTNTEFGAETFINLQRILYKLHLADKYHNSALEWMSVYGMSYNTYTALRRYFHDFGYPGLALLQAFMGFFYTRFYLFVSRKEKGLLGLLIYGFIFYPVILSFDDDLFFISVLSTATITQIFYLICIYWFFIGRKQETPELLKRLGGKIKIFRNRRTTDA</sequence>
<dbReference type="Proteomes" id="UP000032431">
    <property type="component" value="Chromosome I"/>
</dbReference>
<accession>A0A078KV07</accession>
<gene>
    <name evidence="2" type="ORF">CCDG5_1841</name>
</gene>
<feature type="transmembrane region" description="Helical" evidence="1">
    <location>
        <begin position="220"/>
        <end position="238"/>
    </location>
</feature>
<dbReference type="NCBIfam" id="TIGR04370">
    <property type="entry name" value="glyco_rpt_poly"/>
    <property type="match status" value="1"/>
</dbReference>
<proteinExistence type="predicted"/>
<keyword evidence="3" id="KW-1185">Reference proteome</keyword>
<dbReference type="PATRIC" id="fig|29343.3.peg.1933"/>
<feature type="transmembrane region" description="Helical" evidence="1">
    <location>
        <begin position="173"/>
        <end position="192"/>
    </location>
</feature>
<keyword evidence="1" id="KW-0812">Transmembrane</keyword>
<dbReference type="HOGENOM" id="CLU_050015_0_0_9"/>
<keyword evidence="1" id="KW-0472">Membrane</keyword>
<reference evidence="3" key="1">
    <citation type="submission" date="2014-07" db="EMBL/GenBank/DDBJ databases">
        <authorList>
            <person name="Wibberg D."/>
        </authorList>
    </citation>
    <scope>NUCLEOTIDE SEQUENCE [LARGE SCALE GENOMIC DNA]</scope>
    <source>
        <strain evidence="3">DG5</strain>
    </source>
</reference>
<feature type="transmembrane region" description="Helical" evidence="1">
    <location>
        <begin position="358"/>
        <end position="381"/>
    </location>
</feature>
<dbReference type="STRING" id="29343.CCDG5_1841"/>
<organism evidence="2 3">
    <name type="scientific">[Clostridium] cellulosi</name>
    <dbReference type="NCBI Taxonomy" id="29343"/>
    <lineage>
        <taxon>Bacteria</taxon>
        <taxon>Bacillati</taxon>
        <taxon>Bacillota</taxon>
        <taxon>Clostridia</taxon>
        <taxon>Eubacteriales</taxon>
        <taxon>Oscillospiraceae</taxon>
        <taxon>Oscillospiraceae incertae sedis</taxon>
    </lineage>
</organism>
<dbReference type="EMBL" id="LM995447">
    <property type="protein sequence ID" value="CDZ24939.1"/>
    <property type="molecule type" value="Genomic_DNA"/>
</dbReference>
<feature type="transmembrane region" description="Helical" evidence="1">
    <location>
        <begin position="250"/>
        <end position="271"/>
    </location>
</feature>
<evidence type="ECO:0000256" key="1">
    <source>
        <dbReference type="SAM" id="Phobius"/>
    </source>
</evidence>
<name>A0A078KV07_9FIRM</name>
<dbReference type="AlphaFoldDB" id="A0A078KV07"/>
<feature type="transmembrane region" description="Helical" evidence="1">
    <location>
        <begin position="61"/>
        <end position="81"/>
    </location>
</feature>
<feature type="transmembrane region" description="Helical" evidence="1">
    <location>
        <begin position="30"/>
        <end position="49"/>
    </location>
</feature>
<dbReference type="OrthoDB" id="1864195at2"/>
<dbReference type="KEGG" id="ccel:CCDG5_1841"/>
<evidence type="ECO:0000313" key="3">
    <source>
        <dbReference type="Proteomes" id="UP000032431"/>
    </source>
</evidence>
<feature type="transmembrane region" description="Helical" evidence="1">
    <location>
        <begin position="388"/>
        <end position="405"/>
    </location>
</feature>
<evidence type="ECO:0000313" key="2">
    <source>
        <dbReference type="EMBL" id="CDZ24939.1"/>
    </source>
</evidence>
<protein>
    <submittedName>
        <fullName evidence="2">Putative membrane protein</fullName>
    </submittedName>
</protein>
<feature type="transmembrane region" description="Helical" evidence="1">
    <location>
        <begin position="411"/>
        <end position="433"/>
    </location>
</feature>
<keyword evidence="1" id="KW-1133">Transmembrane helix</keyword>